<gene>
    <name evidence="1" type="ORF">Bccel_3964</name>
</gene>
<evidence type="ECO:0000313" key="2">
    <source>
        <dbReference type="Proteomes" id="UP000036923"/>
    </source>
</evidence>
<reference evidence="2" key="1">
    <citation type="submission" date="2015-07" db="EMBL/GenBank/DDBJ databases">
        <title>Near-Complete Genome Sequence of the Cellulolytic Bacterium Bacteroides (Pseudobacteroides) cellulosolvens ATCC 35603.</title>
        <authorList>
            <person name="Dassa B."/>
            <person name="Utturkar S.M."/>
            <person name="Klingeman D.M."/>
            <person name="Hurt R.A."/>
            <person name="Keller M."/>
            <person name="Xu J."/>
            <person name="Reddy Y.H.K."/>
            <person name="Borovok I."/>
            <person name="Grinberg I.R."/>
            <person name="Lamed R."/>
            <person name="Zhivin O."/>
            <person name="Bayer E.A."/>
            <person name="Brown S.D."/>
        </authorList>
    </citation>
    <scope>NUCLEOTIDE SEQUENCE [LARGE SCALE GENOMIC DNA]</scope>
    <source>
        <strain evidence="2">DSM 2933</strain>
    </source>
</reference>
<dbReference type="Proteomes" id="UP000036923">
    <property type="component" value="Unassembled WGS sequence"/>
</dbReference>
<organism evidence="1 2">
    <name type="scientific">Pseudobacteroides cellulosolvens ATCC 35603 = DSM 2933</name>
    <dbReference type="NCBI Taxonomy" id="398512"/>
    <lineage>
        <taxon>Bacteria</taxon>
        <taxon>Bacillati</taxon>
        <taxon>Bacillota</taxon>
        <taxon>Clostridia</taxon>
        <taxon>Eubacteriales</taxon>
        <taxon>Oscillospiraceae</taxon>
        <taxon>Pseudobacteroides</taxon>
    </lineage>
</organism>
<sequence length="112" mass="12201">MGSVFTFDTLTASWLFSNFYKDITNAISRYDYQEDEWTRVAGSTNYGPLAHIIPTQTASLDLNGNFFTSDSVAAYGSDYYVLNIASNVGKVAVMVMGVPSGGNYSLRAKGLN</sequence>
<comment type="caution">
    <text evidence="1">The sequence shown here is derived from an EMBL/GenBank/DDBJ whole genome shotgun (WGS) entry which is preliminary data.</text>
</comment>
<protein>
    <submittedName>
        <fullName evidence="1">Uncharacterized protein</fullName>
    </submittedName>
</protein>
<proteinExistence type="predicted"/>
<evidence type="ECO:0000313" key="1">
    <source>
        <dbReference type="EMBL" id="KNY28690.1"/>
    </source>
</evidence>
<name>A0A0L6JSI8_9FIRM</name>
<accession>A0A0L6JSI8</accession>
<dbReference type="EMBL" id="LGTC01000001">
    <property type="protein sequence ID" value="KNY28690.1"/>
    <property type="molecule type" value="Genomic_DNA"/>
</dbReference>
<dbReference type="AlphaFoldDB" id="A0A0L6JSI8"/>
<keyword evidence="2" id="KW-1185">Reference proteome</keyword>
<dbReference type="STRING" id="398512.Bccel_3964"/>
<dbReference type="RefSeq" id="WP_036936460.1">
    <property type="nucleotide sequence ID" value="NZ_JQKC01000002.1"/>
</dbReference>